<feature type="domain" description="Myb-like" evidence="9">
    <location>
        <begin position="29"/>
        <end position="80"/>
    </location>
</feature>
<accession>A0A3B4CYR4</accession>
<evidence type="ECO:0000259" key="10">
    <source>
        <dbReference type="PROSITE" id="PS51294"/>
    </source>
</evidence>
<dbReference type="Gene3D" id="1.10.10.60">
    <property type="entry name" value="Homeodomain-like"/>
    <property type="match status" value="3"/>
</dbReference>
<reference evidence="11 12" key="1">
    <citation type="submission" date="2020-10" db="EMBL/GenBank/DDBJ databases">
        <title>Pygocentrus nattereri (red-bellied piranha) genome, fPygNat1, primary haplotype.</title>
        <authorList>
            <person name="Myers G."/>
            <person name="Meyer A."/>
            <person name="Karagic N."/>
            <person name="Pippel M."/>
            <person name="Winkler S."/>
            <person name="Tracey A."/>
            <person name="Wood J."/>
            <person name="Formenti G."/>
            <person name="Howe K."/>
            <person name="Fedrigo O."/>
            <person name="Jarvis E.D."/>
        </authorList>
    </citation>
    <scope>NUCLEOTIDE SEQUENCE [LARGE SCALE GENOMIC DNA]</scope>
</reference>
<dbReference type="InterPro" id="IPR009057">
    <property type="entry name" value="Homeodomain-like_sf"/>
</dbReference>
<feature type="compositionally biased region" description="Polar residues" evidence="8">
    <location>
        <begin position="459"/>
        <end position="479"/>
    </location>
</feature>
<feature type="domain" description="HTH myb-type" evidence="10">
    <location>
        <begin position="137"/>
        <end position="187"/>
    </location>
</feature>
<dbReference type="FunFam" id="1.10.10.60:FF:000010">
    <property type="entry name" value="Transcriptional activator Myb isoform A"/>
    <property type="match status" value="1"/>
</dbReference>
<feature type="region of interest" description="Disordered" evidence="8">
    <location>
        <begin position="1"/>
        <end position="33"/>
    </location>
</feature>
<dbReference type="GeneTree" id="ENSGT00940000157709"/>
<dbReference type="InterPro" id="IPR050560">
    <property type="entry name" value="MYB_TF"/>
</dbReference>
<comment type="subcellular location">
    <subcellularLocation>
        <location evidence="1">Nucleus</location>
    </subcellularLocation>
</comment>
<feature type="compositionally biased region" description="Polar residues" evidence="8">
    <location>
        <begin position="293"/>
        <end position="312"/>
    </location>
</feature>
<feature type="domain" description="Myb-like" evidence="9">
    <location>
        <begin position="81"/>
        <end position="132"/>
    </location>
</feature>
<evidence type="ECO:0000313" key="11">
    <source>
        <dbReference type="Ensembl" id="ENSPNAP00000015689.1"/>
    </source>
</evidence>
<keyword evidence="12" id="KW-1185">Reference proteome</keyword>
<organism evidence="11 12">
    <name type="scientific">Pygocentrus nattereri</name>
    <name type="common">Red-bellied piranha</name>
    <dbReference type="NCBI Taxonomy" id="42514"/>
    <lineage>
        <taxon>Eukaryota</taxon>
        <taxon>Metazoa</taxon>
        <taxon>Chordata</taxon>
        <taxon>Craniata</taxon>
        <taxon>Vertebrata</taxon>
        <taxon>Euteleostomi</taxon>
        <taxon>Actinopterygii</taxon>
        <taxon>Neopterygii</taxon>
        <taxon>Teleostei</taxon>
        <taxon>Ostariophysi</taxon>
        <taxon>Characiformes</taxon>
        <taxon>Characoidei</taxon>
        <taxon>Pygocentrus</taxon>
    </lineage>
</organism>
<evidence type="ECO:0000256" key="1">
    <source>
        <dbReference type="ARBA" id="ARBA00004123"/>
    </source>
</evidence>
<dbReference type="GO" id="GO:0000981">
    <property type="term" value="F:DNA-binding transcription factor activity, RNA polymerase II-specific"/>
    <property type="evidence" value="ECO:0007669"/>
    <property type="project" value="TreeGrafter"/>
</dbReference>
<dbReference type="OrthoDB" id="2143914at2759"/>
<dbReference type="SMART" id="SM00717">
    <property type="entry name" value="SANT"/>
    <property type="match status" value="3"/>
</dbReference>
<feature type="region of interest" description="Disordered" evidence="8">
    <location>
        <begin position="426"/>
        <end position="486"/>
    </location>
</feature>
<keyword evidence="5" id="KW-0010">Activator</keyword>
<dbReference type="InterPro" id="IPR001005">
    <property type="entry name" value="SANT/Myb"/>
</dbReference>
<dbReference type="Pfam" id="PF09316">
    <property type="entry name" value="Cmyb_C"/>
    <property type="match status" value="1"/>
</dbReference>
<keyword evidence="3" id="KW-0805">Transcription regulation</keyword>
<feature type="domain" description="Myb-like" evidence="9">
    <location>
        <begin position="133"/>
        <end position="183"/>
    </location>
</feature>
<dbReference type="Pfam" id="PF07988">
    <property type="entry name" value="LMSTEN"/>
    <property type="match status" value="1"/>
</dbReference>
<dbReference type="SUPFAM" id="SSF46689">
    <property type="entry name" value="Homeodomain-like"/>
    <property type="match status" value="2"/>
</dbReference>
<dbReference type="PROSITE" id="PS50090">
    <property type="entry name" value="MYB_LIKE"/>
    <property type="match status" value="3"/>
</dbReference>
<feature type="compositionally biased region" description="Polar residues" evidence="8">
    <location>
        <begin position="432"/>
        <end position="445"/>
    </location>
</feature>
<evidence type="ECO:0000256" key="8">
    <source>
        <dbReference type="SAM" id="MobiDB-lite"/>
    </source>
</evidence>
<dbReference type="GO" id="GO:0000978">
    <property type="term" value="F:RNA polymerase II cis-regulatory region sequence-specific DNA binding"/>
    <property type="evidence" value="ECO:0007669"/>
    <property type="project" value="TreeGrafter"/>
</dbReference>
<dbReference type="OMA" id="LHTIPEF"/>
<dbReference type="PANTHER" id="PTHR45614">
    <property type="entry name" value="MYB PROTEIN-RELATED"/>
    <property type="match status" value="1"/>
</dbReference>
<evidence type="ECO:0000256" key="4">
    <source>
        <dbReference type="ARBA" id="ARBA00023125"/>
    </source>
</evidence>
<feature type="compositionally biased region" description="Basic and acidic residues" evidence="8">
    <location>
        <begin position="14"/>
        <end position="27"/>
    </location>
</feature>
<reference evidence="11" key="3">
    <citation type="submission" date="2025-09" db="UniProtKB">
        <authorList>
            <consortium name="Ensembl"/>
        </authorList>
    </citation>
    <scope>IDENTIFICATION</scope>
</reference>
<dbReference type="FunFam" id="1.10.10.60:FF:000016">
    <property type="entry name" value="Transcriptional activator Myb isoform A"/>
    <property type="match status" value="1"/>
</dbReference>
<dbReference type="CDD" id="cd00167">
    <property type="entry name" value="SANT"/>
    <property type="match status" value="3"/>
</dbReference>
<evidence type="ECO:0000256" key="5">
    <source>
        <dbReference type="ARBA" id="ARBA00023159"/>
    </source>
</evidence>
<dbReference type="PROSITE" id="PS51294">
    <property type="entry name" value="HTH_MYB"/>
    <property type="match status" value="3"/>
</dbReference>
<dbReference type="InterPro" id="IPR017930">
    <property type="entry name" value="Myb_dom"/>
</dbReference>
<evidence type="ECO:0000256" key="6">
    <source>
        <dbReference type="ARBA" id="ARBA00023163"/>
    </source>
</evidence>
<dbReference type="AlphaFoldDB" id="A0A3B4CYR4"/>
<keyword evidence="2" id="KW-0677">Repeat</keyword>
<reference evidence="11" key="2">
    <citation type="submission" date="2025-08" db="UniProtKB">
        <authorList>
            <consortium name="Ensembl"/>
        </authorList>
    </citation>
    <scope>IDENTIFICATION</scope>
</reference>
<dbReference type="GeneID" id="108438714"/>
<gene>
    <name evidence="11" type="primary">MYBL1</name>
</gene>
<dbReference type="RefSeq" id="XP_017572207.1">
    <property type="nucleotide sequence ID" value="XM_017716718.2"/>
</dbReference>
<dbReference type="InterPro" id="IPR012642">
    <property type="entry name" value="Tscrpt_reg_Wos2-domain"/>
</dbReference>
<evidence type="ECO:0000256" key="7">
    <source>
        <dbReference type="ARBA" id="ARBA00023242"/>
    </source>
</evidence>
<proteinExistence type="predicted"/>
<dbReference type="Pfam" id="PF00249">
    <property type="entry name" value="Myb_DNA-binding"/>
    <property type="match status" value="3"/>
</dbReference>
<sequence length="753" mass="84718">MANMKSRSEDEDDERHSTDPESRDPKNSKKMLCKVKWSREEDERLKKLVEQHGTDAWKLIANYFPTRTEGQCQHRWQKVLNPELVKGPWTKEEDQRVIELVHKYGPKRWSVIAKHLQGRIGKQCRERWHNHLNPEVKKSSWTQEEDRIIYEAHKRLGNRWAEISKLLPGRTDNSIKNHWNSTMRRKVEQEGYLQEGNRSFTSEQPMKRRHKACHSVEQQHSHSQLLMNDQSQLAGYSYGSVSGQCMDSVTEGSSFMSPCHDDPDKEQRIKELELLLMSAENEVRRQSGPRNPESYSSWSDSLADDTVTTTGSLEEGSVELCRAEETHAQPIPLHVSPSKFLAVEASAVLSTLQTIPEFAETMELIDSDPTAWSEVASFDLSEAVSPPKPLGLGGAYPAPESSAEVVGYHLNGLAVQDINRPLVGAGQGKTVAHTTRPASKFSSPPSSVPRKQARECGDQSPTTDRNCGSFRDTTSSSPKGTPVKGLPFSPSQFFNISGTEHLNLDNPALTSTPVCGQKCFLNTPHQRETTPKHQKENAGFRTPKIRKSIMVHTPRTPTPFKNALAAQEKMHGPLKIVPQPLAFLEEDIREVLREETGSDIFTQRHTHSEHRAYEMEVPARKVRKSLLLDSWGKECLGVQLFTQQQISTNAQSLNDGLLSSTLLLPPLAEGEKLTCSPGSVKEDAYPLIYPLSPQAKKELHAHRNPAYQTSTQASREWEAVVFGKTEDQLIMTEQARRYLTSSQLPCTPRALVL</sequence>
<dbReference type="FunFam" id="1.10.10.60:FF:000042">
    <property type="entry name" value="Transcriptional activator Myb isoform A"/>
    <property type="match status" value="1"/>
</dbReference>
<keyword evidence="4" id="KW-0238">DNA-binding</keyword>
<dbReference type="GO" id="GO:0005634">
    <property type="term" value="C:nucleus"/>
    <property type="evidence" value="ECO:0007669"/>
    <property type="project" value="UniProtKB-SubCell"/>
</dbReference>
<evidence type="ECO:0000259" key="9">
    <source>
        <dbReference type="PROSITE" id="PS50090"/>
    </source>
</evidence>
<feature type="region of interest" description="Disordered" evidence="8">
    <location>
        <begin position="188"/>
        <end position="223"/>
    </location>
</feature>
<feature type="domain" description="HTH myb-type" evidence="10">
    <location>
        <begin position="29"/>
        <end position="80"/>
    </location>
</feature>
<keyword evidence="7" id="KW-0539">Nucleus</keyword>
<dbReference type="STRING" id="42514.ENSPNAP00000015689"/>
<dbReference type="PANTHER" id="PTHR45614:SF9">
    <property type="entry name" value="MYB-RELATED PROTEIN A"/>
    <property type="match status" value="1"/>
</dbReference>
<evidence type="ECO:0000256" key="3">
    <source>
        <dbReference type="ARBA" id="ARBA00023015"/>
    </source>
</evidence>
<evidence type="ECO:0000256" key="2">
    <source>
        <dbReference type="ARBA" id="ARBA00022737"/>
    </source>
</evidence>
<evidence type="ECO:0000313" key="12">
    <source>
        <dbReference type="Proteomes" id="UP001501920"/>
    </source>
</evidence>
<keyword evidence="6" id="KW-0804">Transcription</keyword>
<evidence type="ECO:0008006" key="13">
    <source>
        <dbReference type="Google" id="ProtNLM"/>
    </source>
</evidence>
<protein>
    <recommendedName>
        <fullName evidence="13">V-myb avian myeloblastosis viral oncogene homolog-like 1</fullName>
    </recommendedName>
</protein>
<feature type="domain" description="HTH myb-type" evidence="10">
    <location>
        <begin position="81"/>
        <end position="136"/>
    </location>
</feature>
<dbReference type="CTD" id="4603"/>
<name>A0A3B4CYR4_PYGNA</name>
<dbReference type="Proteomes" id="UP001501920">
    <property type="component" value="Chromosome 24"/>
</dbReference>
<dbReference type="InterPro" id="IPR015395">
    <property type="entry name" value="C-myb_C"/>
</dbReference>
<feature type="region of interest" description="Disordered" evidence="8">
    <location>
        <begin position="281"/>
        <end position="312"/>
    </location>
</feature>
<dbReference type="Ensembl" id="ENSPNAT00000037824.2">
    <property type="protein sequence ID" value="ENSPNAP00000015689.1"/>
    <property type="gene ID" value="ENSPNAG00000021760.2"/>
</dbReference>